<feature type="region of interest" description="Disordered" evidence="1">
    <location>
        <begin position="1"/>
        <end position="25"/>
    </location>
</feature>
<sequence>MSGAGRVLYAVSPEGPEAPGSGHSRVTFRLRDDVLADISRDARRAGMTRSQYLARIVERARGAER</sequence>
<evidence type="ECO:0000256" key="1">
    <source>
        <dbReference type="SAM" id="MobiDB-lite"/>
    </source>
</evidence>
<protein>
    <submittedName>
        <fullName evidence="2">Uncharacterized protein</fullName>
    </submittedName>
</protein>
<evidence type="ECO:0000313" key="3">
    <source>
        <dbReference type="Proteomes" id="UP000593594"/>
    </source>
</evidence>
<keyword evidence="3" id="KW-1185">Reference proteome</keyword>
<dbReference type="KEGG" id="kmn:HW532_21510"/>
<dbReference type="RefSeq" id="WP_213162418.1">
    <property type="nucleotide sequence ID" value="NZ_CP058214.1"/>
</dbReference>
<accession>A0A7S8HDV5</accession>
<evidence type="ECO:0000313" key="2">
    <source>
        <dbReference type="EMBL" id="QPC45045.1"/>
    </source>
</evidence>
<name>A0A7S8HDV5_9HYPH</name>
<organism evidence="2 3">
    <name type="scientific">Kaustia mangrovi</name>
    <dbReference type="NCBI Taxonomy" id="2593653"/>
    <lineage>
        <taxon>Bacteria</taxon>
        <taxon>Pseudomonadati</taxon>
        <taxon>Pseudomonadota</taxon>
        <taxon>Alphaproteobacteria</taxon>
        <taxon>Hyphomicrobiales</taxon>
        <taxon>Parvibaculaceae</taxon>
        <taxon>Kaustia</taxon>
    </lineage>
</organism>
<dbReference type="Proteomes" id="UP000593594">
    <property type="component" value="Chromosome"/>
</dbReference>
<dbReference type="EMBL" id="CP058214">
    <property type="protein sequence ID" value="QPC45045.1"/>
    <property type="molecule type" value="Genomic_DNA"/>
</dbReference>
<gene>
    <name evidence="2" type="ORF">HW532_21510</name>
</gene>
<dbReference type="AlphaFoldDB" id="A0A7S8HDV5"/>
<proteinExistence type="predicted"/>
<reference evidence="2 3" key="1">
    <citation type="submission" date="2020-06" db="EMBL/GenBank/DDBJ databases">
        <title>Genome sequence of 2 isolates from Red Sea Mangroves.</title>
        <authorList>
            <person name="Sefrji F."/>
            <person name="Michoud G."/>
            <person name="Merlino G."/>
            <person name="Daffonchio D."/>
        </authorList>
    </citation>
    <scope>NUCLEOTIDE SEQUENCE [LARGE SCALE GENOMIC DNA]</scope>
    <source>
        <strain evidence="2 3">R1DC25</strain>
    </source>
</reference>